<gene>
    <name evidence="3" type="ORF">CYPRO_0698</name>
</gene>
<dbReference type="Pfam" id="PF04389">
    <property type="entry name" value="Peptidase_M28"/>
    <property type="match status" value="1"/>
</dbReference>
<dbReference type="Gene3D" id="3.40.630.10">
    <property type="entry name" value="Zn peptidases"/>
    <property type="match status" value="1"/>
</dbReference>
<dbReference type="RefSeq" id="WP_164682510.1">
    <property type="nucleotide sequence ID" value="NZ_CP027806.1"/>
</dbReference>
<reference evidence="3 4" key="1">
    <citation type="submission" date="2018-03" db="EMBL/GenBank/DDBJ databases">
        <title>Phenotypic and genomic properties of Cyclonatronum proteinivorum gen. nov., sp. nov., a haloalkaliphilic bacteroidete from soda lakes possessing Na+-translocating rhodopsin.</title>
        <authorList>
            <person name="Toshchakov S.V."/>
            <person name="Korzhenkov A."/>
            <person name="Samarov N.I."/>
            <person name="Kublanov I.V."/>
            <person name="Muntyan M.S."/>
            <person name="Sorokin D.Y."/>
        </authorList>
    </citation>
    <scope>NUCLEOTIDE SEQUENCE [LARGE SCALE GENOMIC DNA]</scope>
    <source>
        <strain evidence="3 4">Omega</strain>
    </source>
</reference>
<organism evidence="3 4">
    <name type="scientific">Cyclonatronum proteinivorum</name>
    <dbReference type="NCBI Taxonomy" id="1457365"/>
    <lineage>
        <taxon>Bacteria</taxon>
        <taxon>Pseudomonadati</taxon>
        <taxon>Balneolota</taxon>
        <taxon>Balneolia</taxon>
        <taxon>Balneolales</taxon>
        <taxon>Cyclonatronaceae</taxon>
        <taxon>Cyclonatronum</taxon>
    </lineage>
</organism>
<sequence>MPAKTFSAFTLPLLLLGFIFSDGWLPKPEAPQSRNEAPQSAYAATATATPAQDQEPDNSGFFSFRELITAELLHKHLSVIAGDSLMGRGTGQQGIDMAADYLAYWLEQYEVTPLGDEGGWFQHFDLKAMRTSEIRYALHQVSQTDTLLVWDDSASRFAPSSFFNEFGGEVDLEGQVVFGGLGFNAPEAGIAHLDGIEVRGNWVVLFRELHPDVETEDEALLEALMQQRASDLLFRQGARGLLLIDESDPEAFEAEAMRRSQLIGKPSGIRLPDRGGRTGFALGVKSVSPDMVNLLLGFTDFSEAEALHRELSADLTLNRSFATDLRLSATAVREEAVLPSRNVLGFVEGCHPELKNEVVVLSAHYDHMGIGQPNDTGDMIYNGADDNGSGTVTTLAIAKAAQQAKEAGYCLDRSLLFLFVTAEEHGLLGSRYYSDNPVIPIAQTVANFNLDMFGRIDYEYEDTGKDYIYIIGAEIISSDLNRLLQQANAQTENLILDMRYNDLDDRNQFYRRSDHWNFGRLGVPFIFFFSGLHDDYHEPSDTVDKIPFDLLEKRARLIFSTLVEVANSPVRPVVDNQAFIERTRQ</sequence>
<evidence type="ECO:0000313" key="4">
    <source>
        <dbReference type="Proteomes" id="UP000254808"/>
    </source>
</evidence>
<accession>A0A345UHN0</accession>
<dbReference type="InterPro" id="IPR045175">
    <property type="entry name" value="M28_fam"/>
</dbReference>
<feature type="region of interest" description="Disordered" evidence="1">
    <location>
        <begin position="29"/>
        <end position="57"/>
    </location>
</feature>
<dbReference type="EMBL" id="CP027806">
    <property type="protein sequence ID" value="AXI99981.1"/>
    <property type="molecule type" value="Genomic_DNA"/>
</dbReference>
<proteinExistence type="predicted"/>
<dbReference type="PANTHER" id="PTHR12147">
    <property type="entry name" value="METALLOPEPTIDASE M28 FAMILY MEMBER"/>
    <property type="match status" value="1"/>
</dbReference>
<dbReference type="KEGG" id="cprv:CYPRO_0698"/>
<name>A0A345UHN0_9BACT</name>
<dbReference type="GO" id="GO:0006508">
    <property type="term" value="P:proteolysis"/>
    <property type="evidence" value="ECO:0007669"/>
    <property type="project" value="InterPro"/>
</dbReference>
<evidence type="ECO:0000313" key="3">
    <source>
        <dbReference type="EMBL" id="AXI99981.1"/>
    </source>
</evidence>
<dbReference type="Proteomes" id="UP000254808">
    <property type="component" value="Chromosome"/>
</dbReference>
<evidence type="ECO:0000256" key="1">
    <source>
        <dbReference type="SAM" id="MobiDB-lite"/>
    </source>
</evidence>
<evidence type="ECO:0000259" key="2">
    <source>
        <dbReference type="Pfam" id="PF04389"/>
    </source>
</evidence>
<protein>
    <submittedName>
        <fullName evidence="3">Peptidase family M28</fullName>
    </submittedName>
</protein>
<keyword evidence="4" id="KW-1185">Reference proteome</keyword>
<dbReference type="PANTHER" id="PTHR12147:SF26">
    <property type="entry name" value="PEPTIDASE M28 DOMAIN-CONTAINING PROTEIN"/>
    <property type="match status" value="1"/>
</dbReference>
<dbReference type="AlphaFoldDB" id="A0A345UHN0"/>
<feature type="domain" description="Peptidase M28" evidence="2">
    <location>
        <begin position="343"/>
        <end position="559"/>
    </location>
</feature>
<dbReference type="InterPro" id="IPR007484">
    <property type="entry name" value="Peptidase_M28"/>
</dbReference>
<dbReference type="SUPFAM" id="SSF53187">
    <property type="entry name" value="Zn-dependent exopeptidases"/>
    <property type="match status" value="1"/>
</dbReference>
<dbReference type="Gene3D" id="3.50.30.30">
    <property type="match status" value="1"/>
</dbReference>
<feature type="compositionally biased region" description="Low complexity" evidence="1">
    <location>
        <begin position="37"/>
        <end position="53"/>
    </location>
</feature>
<dbReference type="GO" id="GO:0008235">
    <property type="term" value="F:metalloexopeptidase activity"/>
    <property type="evidence" value="ECO:0007669"/>
    <property type="project" value="InterPro"/>
</dbReference>